<protein>
    <recommendedName>
        <fullName evidence="3">Secretion system C-terminal sorting domain-containing protein</fullName>
    </recommendedName>
</protein>
<dbReference type="InterPro" id="IPR026444">
    <property type="entry name" value="Secre_tail"/>
</dbReference>
<gene>
    <name evidence="4" type="ORF">LPB138_11045</name>
</gene>
<evidence type="ECO:0000259" key="3">
    <source>
        <dbReference type="Pfam" id="PF18962"/>
    </source>
</evidence>
<dbReference type="Proteomes" id="UP000176050">
    <property type="component" value="Chromosome"/>
</dbReference>
<organism evidence="4 5">
    <name type="scientific">Urechidicola croceus</name>
    <dbReference type="NCBI Taxonomy" id="1850246"/>
    <lineage>
        <taxon>Bacteria</taxon>
        <taxon>Pseudomonadati</taxon>
        <taxon>Bacteroidota</taxon>
        <taxon>Flavobacteriia</taxon>
        <taxon>Flavobacteriales</taxon>
        <taxon>Flavobacteriaceae</taxon>
        <taxon>Urechidicola</taxon>
    </lineage>
</organism>
<evidence type="ECO:0000256" key="1">
    <source>
        <dbReference type="ARBA" id="ARBA00022729"/>
    </source>
</evidence>
<dbReference type="RefSeq" id="WP_070237346.1">
    <property type="nucleotide sequence ID" value="NZ_CP017478.1"/>
</dbReference>
<proteinExistence type="predicted"/>
<dbReference type="KEGG" id="lul:LPB138_11045"/>
<evidence type="ECO:0000313" key="5">
    <source>
        <dbReference type="Proteomes" id="UP000176050"/>
    </source>
</evidence>
<dbReference type="STRING" id="1850246.LPB138_11045"/>
<accession>A0A1D8P9C3</accession>
<dbReference type="EMBL" id="CP017478">
    <property type="protein sequence ID" value="AOW21182.1"/>
    <property type="molecule type" value="Genomic_DNA"/>
</dbReference>
<keyword evidence="1 2" id="KW-0732">Signal</keyword>
<dbReference type="Pfam" id="PF18962">
    <property type="entry name" value="Por_Secre_tail"/>
    <property type="match status" value="1"/>
</dbReference>
<evidence type="ECO:0000256" key="2">
    <source>
        <dbReference type="SAM" id="SignalP"/>
    </source>
</evidence>
<dbReference type="AlphaFoldDB" id="A0A1D8P9C3"/>
<keyword evidence="5" id="KW-1185">Reference proteome</keyword>
<sequence>MKKNYITLITLLISILSFGQTEIFNLAGGGTLPTGWTETNNVSNQPIDKGSYYLVESGNPSDVIETVTYDLSSYASAEITLDVASYGAGSIYNSALIEVSYDNGVTYTQTEVSSVTTGSSYIDGGTFTLTSVTNEVKIKISNNGESGRGVRLRNLVLTAYSATPTILVNTNSINGFDYEVENGPSDEESFEVVGSFLEDSIIVTAPTNYEVSLTSGGVFGNSVTLNESSGDVSATVYVRLIAGLSINNYVGDILLESLNAVDKTVSLEGNVSPPQTKALVISGVYDAQPSSQPKGVELYALVDISDLSVFGIGAANNGGGSDGIEFTFPSVSITAGSYIYIAASATGFNAFFGFDADYVDGNIGINGDDAIELFENGQVIDVFGDINGTGSAWDYENGWAYRNVEGPSTVFVVSDWIYSGVDNLDATPNSSSTSPFPTATYYTNVLLVEGNYIQNFSTFPNPVTNGTFEIRTATNSIKNVEIFDMLGKKVYSNQIISGKVDVSNIKTGVYILKVEEEGKLATRKLVIK</sequence>
<reference evidence="4 5" key="1">
    <citation type="submission" date="2016-10" db="EMBL/GenBank/DDBJ databases">
        <title>Lutibacter sp. LPB0138, isolated from marine gastropod.</title>
        <authorList>
            <person name="Kim E."/>
            <person name="Yi H."/>
        </authorList>
    </citation>
    <scope>NUCLEOTIDE SEQUENCE [LARGE SCALE GENOMIC DNA]</scope>
    <source>
        <strain evidence="4 5">LPB0138</strain>
    </source>
</reference>
<dbReference type="OrthoDB" id="1056765at2"/>
<evidence type="ECO:0000313" key="4">
    <source>
        <dbReference type="EMBL" id="AOW21182.1"/>
    </source>
</evidence>
<feature type="signal peptide" evidence="2">
    <location>
        <begin position="1"/>
        <end position="19"/>
    </location>
</feature>
<name>A0A1D8P9C3_9FLAO</name>
<feature type="chain" id="PRO_5009110907" description="Secretion system C-terminal sorting domain-containing protein" evidence="2">
    <location>
        <begin position="20"/>
        <end position="528"/>
    </location>
</feature>
<feature type="domain" description="Secretion system C-terminal sorting" evidence="3">
    <location>
        <begin position="459"/>
        <end position="527"/>
    </location>
</feature>
<dbReference type="NCBIfam" id="TIGR04183">
    <property type="entry name" value="Por_Secre_tail"/>
    <property type="match status" value="1"/>
</dbReference>